<comment type="caution">
    <text evidence="2">The sequence shown here is derived from an EMBL/GenBank/DDBJ whole genome shotgun (WGS) entry which is preliminary data.</text>
</comment>
<feature type="coiled-coil region" evidence="1">
    <location>
        <begin position="31"/>
        <end position="65"/>
    </location>
</feature>
<dbReference type="EMBL" id="JAEPRD010000148">
    <property type="protein sequence ID" value="KAG2196357.1"/>
    <property type="molecule type" value="Genomic_DNA"/>
</dbReference>
<accession>A0A8H7UW87</accession>
<feature type="coiled-coil region" evidence="1">
    <location>
        <begin position="155"/>
        <end position="203"/>
    </location>
</feature>
<dbReference type="AlphaFoldDB" id="A0A8H7UW87"/>
<evidence type="ECO:0000313" key="2">
    <source>
        <dbReference type="EMBL" id="KAG2196357.1"/>
    </source>
</evidence>
<reference evidence="2" key="1">
    <citation type="submission" date="2020-12" db="EMBL/GenBank/DDBJ databases">
        <title>Metabolic potential, ecology and presence of endohyphal bacteria is reflected in genomic diversity of Mucoromycotina.</title>
        <authorList>
            <person name="Muszewska A."/>
            <person name="Okrasinska A."/>
            <person name="Steczkiewicz K."/>
            <person name="Drgas O."/>
            <person name="Orlowska M."/>
            <person name="Perlinska-Lenart U."/>
            <person name="Aleksandrzak-Piekarczyk T."/>
            <person name="Szatraj K."/>
            <person name="Zielenkiewicz U."/>
            <person name="Pilsyk S."/>
            <person name="Malc E."/>
            <person name="Mieczkowski P."/>
            <person name="Kruszewska J.S."/>
            <person name="Biernat P."/>
            <person name="Pawlowska J."/>
        </authorList>
    </citation>
    <scope>NUCLEOTIDE SEQUENCE</scope>
    <source>
        <strain evidence="2">WA0000017839</strain>
    </source>
</reference>
<evidence type="ECO:0000256" key="1">
    <source>
        <dbReference type="SAM" id="Coils"/>
    </source>
</evidence>
<evidence type="ECO:0000313" key="3">
    <source>
        <dbReference type="Proteomes" id="UP000603453"/>
    </source>
</evidence>
<gene>
    <name evidence="2" type="ORF">INT47_010792</name>
</gene>
<sequence>MTENEKKDILIQLLKQELTKEALPQNFRDILSKTLQVLSHQEKDLDKLRQERDKLRKESEHFENKSLQLTNYVKAAEDNYNALSKLYKVEHTKTLDQQEQIIQCQTRLKELVEEQTARELVIRQQIEHMKQLSDERFEKQREEYTKSANKQAMGRRNIEEKLMHKDAELNDLKKRLQDLETRFNHMEAQKQEKVNEADFYKKENSQLKLLVAYLQPQQLQAQNQTHIQTLPQPPHNPRY</sequence>
<keyword evidence="3" id="KW-1185">Reference proteome</keyword>
<proteinExistence type="predicted"/>
<name>A0A8H7UW87_9FUNG</name>
<organism evidence="2 3">
    <name type="scientific">Mucor saturninus</name>
    <dbReference type="NCBI Taxonomy" id="64648"/>
    <lineage>
        <taxon>Eukaryota</taxon>
        <taxon>Fungi</taxon>
        <taxon>Fungi incertae sedis</taxon>
        <taxon>Mucoromycota</taxon>
        <taxon>Mucoromycotina</taxon>
        <taxon>Mucoromycetes</taxon>
        <taxon>Mucorales</taxon>
        <taxon>Mucorineae</taxon>
        <taxon>Mucoraceae</taxon>
        <taxon>Mucor</taxon>
    </lineage>
</organism>
<keyword evidence="1" id="KW-0175">Coiled coil</keyword>
<dbReference type="OrthoDB" id="2241322at2759"/>
<protein>
    <submittedName>
        <fullName evidence="2">Uncharacterized protein</fullName>
    </submittedName>
</protein>
<dbReference type="Proteomes" id="UP000603453">
    <property type="component" value="Unassembled WGS sequence"/>
</dbReference>